<dbReference type="RefSeq" id="XP_047761535.1">
    <property type="nucleotide sequence ID" value="XM_047904365.1"/>
</dbReference>
<dbReference type="InterPro" id="IPR001810">
    <property type="entry name" value="F-box_dom"/>
</dbReference>
<dbReference type="EMBL" id="CP090166">
    <property type="protein sequence ID" value="UJO17169.1"/>
    <property type="molecule type" value="Genomic_DNA"/>
</dbReference>
<evidence type="ECO:0000313" key="2">
    <source>
        <dbReference type="EMBL" id="UJO17169.1"/>
    </source>
</evidence>
<reference evidence="2" key="2">
    <citation type="journal article" date="2022" name="Microb. Genom.">
        <title>A chromosome-scale genome assembly of the tomato pathogen Cladosporium fulvum reveals a compartmentalized genome architecture and the presence of a dispensable chromosome.</title>
        <authorList>
            <person name="Zaccaron A.Z."/>
            <person name="Chen L.H."/>
            <person name="Samaras A."/>
            <person name="Stergiopoulos I."/>
        </authorList>
    </citation>
    <scope>NUCLEOTIDE SEQUENCE</scope>
    <source>
        <strain evidence="2">Race5_Kim</strain>
    </source>
</reference>
<dbReference type="Proteomes" id="UP000756132">
    <property type="component" value="Chromosome 4"/>
</dbReference>
<feature type="domain" description="F-box" evidence="1">
    <location>
        <begin position="16"/>
        <end position="48"/>
    </location>
</feature>
<accession>A0A9Q8LHB4</accession>
<protein>
    <recommendedName>
        <fullName evidence="1">F-box domain-containing protein</fullName>
    </recommendedName>
</protein>
<evidence type="ECO:0000259" key="1">
    <source>
        <dbReference type="Pfam" id="PF00646"/>
    </source>
</evidence>
<dbReference type="OrthoDB" id="10496078at2759"/>
<dbReference type="AlphaFoldDB" id="A0A9Q8LHB4"/>
<dbReference type="InterPro" id="IPR036047">
    <property type="entry name" value="F-box-like_dom_sf"/>
</dbReference>
<dbReference type="GeneID" id="71985095"/>
<name>A0A9Q8LHB4_PASFU</name>
<gene>
    <name evidence="2" type="ORF">CLAFUR5_05217</name>
</gene>
<evidence type="ECO:0000313" key="3">
    <source>
        <dbReference type="Proteomes" id="UP000756132"/>
    </source>
</evidence>
<reference evidence="2" key="1">
    <citation type="submission" date="2021-12" db="EMBL/GenBank/DDBJ databases">
        <authorList>
            <person name="Zaccaron A."/>
            <person name="Stergiopoulos I."/>
        </authorList>
    </citation>
    <scope>NUCLEOTIDE SEQUENCE</scope>
    <source>
        <strain evidence="2">Race5_Kim</strain>
    </source>
</reference>
<keyword evidence="3" id="KW-1185">Reference proteome</keyword>
<dbReference type="Pfam" id="PF00646">
    <property type="entry name" value="F-box"/>
    <property type="match status" value="1"/>
</dbReference>
<dbReference type="SUPFAM" id="SSF81383">
    <property type="entry name" value="F-box domain"/>
    <property type="match status" value="1"/>
</dbReference>
<dbReference type="KEGG" id="ffu:CLAFUR5_05217"/>
<proteinExistence type="predicted"/>
<organism evidence="2 3">
    <name type="scientific">Passalora fulva</name>
    <name type="common">Tomato leaf mold</name>
    <name type="synonym">Cladosporium fulvum</name>
    <dbReference type="NCBI Taxonomy" id="5499"/>
    <lineage>
        <taxon>Eukaryota</taxon>
        <taxon>Fungi</taxon>
        <taxon>Dikarya</taxon>
        <taxon>Ascomycota</taxon>
        <taxon>Pezizomycotina</taxon>
        <taxon>Dothideomycetes</taxon>
        <taxon>Dothideomycetidae</taxon>
        <taxon>Mycosphaerellales</taxon>
        <taxon>Mycosphaerellaceae</taxon>
        <taxon>Fulvia</taxon>
    </lineage>
</organism>
<sequence length="281" mass="31747">MAANKLRAAQTVLATYELLERILLFVPMNHVYTLQRTCKSWNSLITRSHAIQKKLFRLPDGAPTKSKTPGPYMTPWNLTVPEYRLENRKCNPNIGLVFLEHITHREEAFPILLPDLNYSPPARPTITAIRSSVHNELGETDITDLKERALMLEMKINDTAPLNSWHEMFITQPPITAVLFGCHSEVESYQMPLSGNSPSRSHVFQVWNAGGVRFVDLAFARKEFVMRQGGKDGWTMGLCFDLTGKAVSEKSGREMEEECCGKYTAGEECQCLEVVREEGVA</sequence>